<evidence type="ECO:0000313" key="2">
    <source>
        <dbReference type="EMBL" id="KMU76407.1"/>
    </source>
</evidence>
<feature type="region of interest" description="Disordered" evidence="1">
    <location>
        <begin position="56"/>
        <end position="110"/>
    </location>
</feature>
<evidence type="ECO:0000256" key="1">
    <source>
        <dbReference type="SAM" id="MobiDB-lite"/>
    </source>
</evidence>
<gene>
    <name evidence="2" type="ORF">CISG_01141</name>
</gene>
<protein>
    <submittedName>
        <fullName evidence="2">Uncharacterized protein</fullName>
    </submittedName>
</protein>
<name>A0A0J8TRN7_COCIT</name>
<reference evidence="3" key="1">
    <citation type="journal article" date="2010" name="Genome Res.">
        <title>Population genomic sequencing of Coccidioides fungi reveals recent hybridization and transposon control.</title>
        <authorList>
            <person name="Neafsey D.E."/>
            <person name="Barker B.M."/>
            <person name="Sharpton T.J."/>
            <person name="Stajich J.E."/>
            <person name="Park D.J."/>
            <person name="Whiston E."/>
            <person name="Hung C.-Y."/>
            <person name="McMahan C."/>
            <person name="White J."/>
            <person name="Sykes S."/>
            <person name="Heiman D."/>
            <person name="Young S."/>
            <person name="Zeng Q."/>
            <person name="Abouelleil A."/>
            <person name="Aftuck L."/>
            <person name="Bessette D."/>
            <person name="Brown A."/>
            <person name="FitzGerald M."/>
            <person name="Lui A."/>
            <person name="Macdonald J.P."/>
            <person name="Priest M."/>
            <person name="Orbach M.J."/>
            <person name="Galgiani J.N."/>
            <person name="Kirkland T.N."/>
            <person name="Cole G.T."/>
            <person name="Birren B.W."/>
            <person name="Henn M.R."/>
            <person name="Taylor J.W."/>
            <person name="Rounsley S.D."/>
        </authorList>
    </citation>
    <scope>NUCLEOTIDE SEQUENCE [LARGE SCALE GENOMIC DNA]</scope>
    <source>
        <strain evidence="3">RMSCC 3703</strain>
    </source>
</reference>
<dbReference type="EMBL" id="DS268120">
    <property type="protein sequence ID" value="KMU76407.1"/>
    <property type="molecule type" value="Genomic_DNA"/>
</dbReference>
<sequence length="110" mass="12376">MLNLSTDGWHSILSALPGPPLSPRFSFFGPGLTAERLRAKLDEFYGGLFLFRRARRPGSNPTFCRVSFNPKPKPPPRDTAIRPQARNKNKRPRSVVLGSQYRDTGPIRLS</sequence>
<evidence type="ECO:0000313" key="3">
    <source>
        <dbReference type="Proteomes" id="UP000054559"/>
    </source>
</evidence>
<dbReference type="AlphaFoldDB" id="A0A0J8TRN7"/>
<proteinExistence type="predicted"/>
<organism evidence="2 3">
    <name type="scientific">Coccidioides immitis RMSCC 3703</name>
    <dbReference type="NCBI Taxonomy" id="454286"/>
    <lineage>
        <taxon>Eukaryota</taxon>
        <taxon>Fungi</taxon>
        <taxon>Dikarya</taxon>
        <taxon>Ascomycota</taxon>
        <taxon>Pezizomycotina</taxon>
        <taxon>Eurotiomycetes</taxon>
        <taxon>Eurotiomycetidae</taxon>
        <taxon>Onygenales</taxon>
        <taxon>Onygenaceae</taxon>
        <taxon>Coccidioides</taxon>
    </lineage>
</organism>
<accession>A0A0J8TRN7</accession>
<dbReference type="Proteomes" id="UP000054559">
    <property type="component" value="Unassembled WGS sequence"/>
</dbReference>